<dbReference type="InterPro" id="IPR058982">
    <property type="entry name" value="Beta-barrel_AprE"/>
</dbReference>
<feature type="domain" description="CyaD-like alpha-helical hairpin" evidence="10">
    <location>
        <begin position="134"/>
        <end position="329"/>
    </location>
</feature>
<gene>
    <name evidence="12" type="ORF">EYS42_08435</name>
</gene>
<organism evidence="12 13">
    <name type="scientific">Aquabacterium lacunae</name>
    <dbReference type="NCBI Taxonomy" id="2528630"/>
    <lineage>
        <taxon>Bacteria</taxon>
        <taxon>Pseudomonadati</taxon>
        <taxon>Pseudomonadota</taxon>
        <taxon>Betaproteobacteria</taxon>
        <taxon>Burkholderiales</taxon>
        <taxon>Aquabacterium</taxon>
    </lineage>
</organism>
<evidence type="ECO:0000256" key="5">
    <source>
        <dbReference type="ARBA" id="ARBA00022519"/>
    </source>
</evidence>
<evidence type="ECO:0000256" key="4">
    <source>
        <dbReference type="ARBA" id="ARBA00022475"/>
    </source>
</evidence>
<keyword evidence="3 9" id="KW-0813">Transport</keyword>
<evidence type="ECO:0000256" key="6">
    <source>
        <dbReference type="ARBA" id="ARBA00022692"/>
    </source>
</evidence>
<evidence type="ECO:0000256" key="1">
    <source>
        <dbReference type="ARBA" id="ARBA00004377"/>
    </source>
</evidence>
<evidence type="ECO:0000256" key="2">
    <source>
        <dbReference type="ARBA" id="ARBA00009477"/>
    </source>
</evidence>
<evidence type="ECO:0000256" key="9">
    <source>
        <dbReference type="RuleBase" id="RU365093"/>
    </source>
</evidence>
<keyword evidence="4 9" id="KW-1003">Cell membrane</keyword>
<dbReference type="PRINTS" id="PR01490">
    <property type="entry name" value="RTXTOXIND"/>
</dbReference>
<sequence length="496" mass="53584">MSAVNPAPTPRHPVVELLARYRQIGATVWAHRHELDGPARLADEAAFLPAALSLQATPPHPAPRRAMFAIVALAGIALLWACVGSLDVVAVAQGRIVVSNGTKQVQPLETSVVRAIHVADGDKVKAGQVLIELDPTAARADQGRVSEERMAALSEAWRTAALIQAFGHGKAPALKPEQRLEDDARQVTVVQQLEAEWADLQAHDRKLLADIDAQQAELATVREQVAKLKATLPMVSQRAADFDALAQQGFVSQHAGQDRNRARVEMEQDLATYRARREQIKVGIAQAEQARKAWRAEQLRTLNERFAKADTQQRQLLQETAKADLREQLTQLKAPVSGTVQQRAVHTAGGVVTPAQVLMVVVPDQAQVTADVVIENKDIGFVEPGMAAEVKLETFPYTRYGTLAATVKSVSSDAVMQSVRDPHAQEAGAAQQPAAAGAAFPATLTLSQRTLTVDGKQIALTPGMNLTAEIKTGSRKVIDYLLSPVQQHVQGSLKER</sequence>
<evidence type="ECO:0000313" key="12">
    <source>
        <dbReference type="EMBL" id="TBO31264.1"/>
    </source>
</evidence>
<dbReference type="PANTHER" id="PTHR30386:SF27">
    <property type="entry name" value="MEMBRANE FUSION PROTEIN (MFP) FAMILY PROTEIN"/>
    <property type="match status" value="1"/>
</dbReference>
<dbReference type="NCBIfam" id="TIGR01843">
    <property type="entry name" value="type_I_hlyD"/>
    <property type="match status" value="1"/>
</dbReference>
<keyword evidence="5 9" id="KW-0997">Cell inner membrane</keyword>
<dbReference type="RefSeq" id="WP_130967719.1">
    <property type="nucleotide sequence ID" value="NZ_SIXI01000003.1"/>
</dbReference>
<accession>A0A4Q9GZ08</accession>
<evidence type="ECO:0000259" key="11">
    <source>
        <dbReference type="Pfam" id="PF26002"/>
    </source>
</evidence>
<evidence type="ECO:0000256" key="3">
    <source>
        <dbReference type="ARBA" id="ARBA00022448"/>
    </source>
</evidence>
<comment type="subcellular location">
    <subcellularLocation>
        <location evidence="1 9">Cell inner membrane</location>
        <topology evidence="1 9">Single-pass membrane protein</topology>
    </subcellularLocation>
</comment>
<dbReference type="GO" id="GO:0009306">
    <property type="term" value="P:protein secretion"/>
    <property type="evidence" value="ECO:0007669"/>
    <property type="project" value="InterPro"/>
</dbReference>
<dbReference type="Gene3D" id="2.40.50.100">
    <property type="match status" value="1"/>
</dbReference>
<evidence type="ECO:0000256" key="8">
    <source>
        <dbReference type="ARBA" id="ARBA00023136"/>
    </source>
</evidence>
<dbReference type="OrthoDB" id="9775513at2"/>
<dbReference type="GO" id="GO:0005886">
    <property type="term" value="C:plasma membrane"/>
    <property type="evidence" value="ECO:0007669"/>
    <property type="project" value="UniProtKB-SubCell"/>
</dbReference>
<reference evidence="12 13" key="1">
    <citation type="submission" date="2019-02" db="EMBL/GenBank/DDBJ databases">
        <title>Aquabacterium sp. strain KMB7.</title>
        <authorList>
            <person name="Chen W.-M."/>
        </authorList>
    </citation>
    <scope>NUCLEOTIDE SEQUENCE [LARGE SCALE GENOMIC DNA]</scope>
    <source>
        <strain evidence="12 13">KMB7</strain>
    </source>
</reference>
<dbReference type="InterPro" id="IPR059040">
    <property type="entry name" value="HH_CyaD-like"/>
</dbReference>
<dbReference type="InterPro" id="IPR010129">
    <property type="entry name" value="T1SS_HlyD"/>
</dbReference>
<dbReference type="Pfam" id="PF26002">
    <property type="entry name" value="Beta-barrel_AprE"/>
    <property type="match status" value="1"/>
</dbReference>
<name>A0A4Q9GZ08_9BURK</name>
<keyword evidence="13" id="KW-1185">Reference proteome</keyword>
<dbReference type="InterPro" id="IPR050739">
    <property type="entry name" value="MFP"/>
</dbReference>
<keyword evidence="8" id="KW-0472">Membrane</keyword>
<keyword evidence="7" id="KW-1133">Transmembrane helix</keyword>
<dbReference type="InterPro" id="IPR006144">
    <property type="entry name" value="Secretion_HlyD_CS"/>
</dbReference>
<proteinExistence type="inferred from homology"/>
<evidence type="ECO:0000256" key="7">
    <source>
        <dbReference type="ARBA" id="ARBA00022989"/>
    </source>
</evidence>
<dbReference type="EMBL" id="SIXI01000003">
    <property type="protein sequence ID" value="TBO31264.1"/>
    <property type="molecule type" value="Genomic_DNA"/>
</dbReference>
<dbReference type="Pfam" id="PF25988">
    <property type="entry name" value="HH_CyaD"/>
    <property type="match status" value="1"/>
</dbReference>
<dbReference type="PROSITE" id="PS00543">
    <property type="entry name" value="HLYD_FAMILY"/>
    <property type="match status" value="1"/>
</dbReference>
<dbReference type="AlphaFoldDB" id="A0A4Q9GZ08"/>
<evidence type="ECO:0000259" key="10">
    <source>
        <dbReference type="Pfam" id="PF25988"/>
    </source>
</evidence>
<comment type="caution">
    <text evidence="12">The sequence shown here is derived from an EMBL/GenBank/DDBJ whole genome shotgun (WGS) entry which is preliminary data.</text>
</comment>
<comment type="similarity">
    <text evidence="2 9">Belongs to the membrane fusion protein (MFP) (TC 8.A.1) family.</text>
</comment>
<dbReference type="Gene3D" id="2.40.30.170">
    <property type="match status" value="1"/>
</dbReference>
<protein>
    <recommendedName>
        <fullName evidence="9">Membrane fusion protein (MFP) family protein</fullName>
    </recommendedName>
</protein>
<keyword evidence="6" id="KW-0812">Transmembrane</keyword>
<dbReference type="Proteomes" id="UP000292120">
    <property type="component" value="Unassembled WGS sequence"/>
</dbReference>
<evidence type="ECO:0000313" key="13">
    <source>
        <dbReference type="Proteomes" id="UP000292120"/>
    </source>
</evidence>
<dbReference type="PANTHER" id="PTHR30386">
    <property type="entry name" value="MEMBRANE FUSION SUBUNIT OF EMRAB-TOLC MULTIDRUG EFFLUX PUMP"/>
    <property type="match status" value="1"/>
</dbReference>
<feature type="domain" description="AprE-like beta-barrel" evidence="11">
    <location>
        <begin position="370"/>
        <end position="473"/>
    </location>
</feature>